<feature type="region of interest" description="Disordered" evidence="1">
    <location>
        <begin position="64"/>
        <end position="88"/>
    </location>
</feature>
<accession>A0ABR1QG39</accession>
<name>A0ABR1QG39_9PEZI</name>
<evidence type="ECO:0000313" key="2">
    <source>
        <dbReference type="EMBL" id="KAK7955712.1"/>
    </source>
</evidence>
<dbReference type="EMBL" id="JAQQWE010000004">
    <property type="protein sequence ID" value="KAK7955712.1"/>
    <property type="molecule type" value="Genomic_DNA"/>
</dbReference>
<gene>
    <name evidence="2" type="ORF">PG986_004934</name>
</gene>
<reference evidence="2 3" key="1">
    <citation type="submission" date="2023-01" db="EMBL/GenBank/DDBJ databases">
        <title>Analysis of 21 Apiospora genomes using comparative genomics revels a genus with tremendous synthesis potential of carbohydrate active enzymes and secondary metabolites.</title>
        <authorList>
            <person name="Sorensen T."/>
        </authorList>
    </citation>
    <scope>NUCLEOTIDE SEQUENCE [LARGE SCALE GENOMIC DNA]</scope>
    <source>
        <strain evidence="2 3">CBS 24483</strain>
    </source>
</reference>
<comment type="caution">
    <text evidence="2">The sequence shown here is derived from an EMBL/GenBank/DDBJ whole genome shotgun (WGS) entry which is preliminary data.</text>
</comment>
<sequence length="148" mass="16416">MNRPLIPLIPHQHREPRVLRHDPLQEERLRRLRRRSTSRILAVAASIDREQLQPRAQPRARLLAAQDGLQARDREPDEDDDAVLQGGREGVYGHAVGLRELVGGAEAEEVLARSEEEGLRDRHGGFVGDVPPGFSFGVAGSRRCGGGR</sequence>
<keyword evidence="3" id="KW-1185">Reference proteome</keyword>
<evidence type="ECO:0000256" key="1">
    <source>
        <dbReference type="SAM" id="MobiDB-lite"/>
    </source>
</evidence>
<protein>
    <submittedName>
        <fullName evidence="2">Uncharacterized protein</fullName>
    </submittedName>
</protein>
<proteinExistence type="predicted"/>
<dbReference type="RefSeq" id="XP_066701018.1">
    <property type="nucleotide sequence ID" value="XM_066841156.1"/>
</dbReference>
<organism evidence="2 3">
    <name type="scientific">Apiospora aurea</name>
    <dbReference type="NCBI Taxonomy" id="335848"/>
    <lineage>
        <taxon>Eukaryota</taxon>
        <taxon>Fungi</taxon>
        <taxon>Dikarya</taxon>
        <taxon>Ascomycota</taxon>
        <taxon>Pezizomycotina</taxon>
        <taxon>Sordariomycetes</taxon>
        <taxon>Xylariomycetidae</taxon>
        <taxon>Amphisphaeriales</taxon>
        <taxon>Apiosporaceae</taxon>
        <taxon>Apiospora</taxon>
    </lineage>
</organism>
<dbReference type="Proteomes" id="UP001391051">
    <property type="component" value="Unassembled WGS sequence"/>
</dbReference>
<dbReference type="GeneID" id="92074218"/>
<evidence type="ECO:0000313" key="3">
    <source>
        <dbReference type="Proteomes" id="UP001391051"/>
    </source>
</evidence>